<comment type="caution">
    <text evidence="2">The sequence shown here is derived from an EMBL/GenBank/DDBJ whole genome shotgun (WGS) entry which is preliminary data.</text>
</comment>
<feature type="transmembrane region" description="Helical" evidence="1">
    <location>
        <begin position="49"/>
        <end position="69"/>
    </location>
</feature>
<keyword evidence="1" id="KW-0472">Membrane</keyword>
<gene>
    <name evidence="2" type="ORF">D9R08_06055</name>
</gene>
<dbReference type="Proteomes" id="UP000281343">
    <property type="component" value="Unassembled WGS sequence"/>
</dbReference>
<evidence type="ECO:0000313" key="2">
    <source>
        <dbReference type="EMBL" id="RMA43354.1"/>
    </source>
</evidence>
<evidence type="ECO:0008006" key="4">
    <source>
        <dbReference type="Google" id="ProtNLM"/>
    </source>
</evidence>
<keyword evidence="1" id="KW-1133">Transmembrane helix</keyword>
<evidence type="ECO:0000313" key="3">
    <source>
        <dbReference type="Proteomes" id="UP000281343"/>
    </source>
</evidence>
<dbReference type="AlphaFoldDB" id="A0A3L9Y3K2"/>
<reference evidence="2 3" key="1">
    <citation type="submission" date="2018-10" db="EMBL/GenBank/DDBJ databases">
        <authorList>
            <person name="Jung H.S."/>
            <person name="Jeon C.O."/>
        </authorList>
    </citation>
    <scope>NUCLEOTIDE SEQUENCE [LARGE SCALE GENOMIC DNA]</scope>
    <source>
        <strain evidence="2 3">MA-7-27</strain>
    </source>
</reference>
<sequence length="124" mass="12339">MSTPFLAASALSGLWAGIHLFVGGSQVAAPLRASRDLPDLARDTAYLCWHLVSVTLLAMAGLFLAAGLGAGGATGLAMAGVALAVGFAALGLILPLVIGAGYGQLPQGWLFLPVIGLGLWGLAA</sequence>
<keyword evidence="3" id="KW-1185">Reference proteome</keyword>
<organism evidence="2 3">
    <name type="scientific">Rhodophyticola porphyridii</name>
    <dbReference type="NCBI Taxonomy" id="1852017"/>
    <lineage>
        <taxon>Bacteria</taxon>
        <taxon>Pseudomonadati</taxon>
        <taxon>Pseudomonadota</taxon>
        <taxon>Alphaproteobacteria</taxon>
        <taxon>Rhodobacterales</taxon>
        <taxon>Roseobacteraceae</taxon>
        <taxon>Rhodophyticola</taxon>
    </lineage>
</organism>
<proteinExistence type="predicted"/>
<protein>
    <recommendedName>
        <fullName evidence="4">DUF423 domain-containing protein</fullName>
    </recommendedName>
</protein>
<feature type="transmembrane region" description="Helical" evidence="1">
    <location>
        <begin position="104"/>
        <end position="123"/>
    </location>
</feature>
<feature type="transmembrane region" description="Helical" evidence="1">
    <location>
        <begin position="76"/>
        <end position="98"/>
    </location>
</feature>
<evidence type="ECO:0000256" key="1">
    <source>
        <dbReference type="SAM" id="Phobius"/>
    </source>
</evidence>
<name>A0A3L9Y3K2_9RHOB</name>
<accession>A0A3L9Y3K2</accession>
<dbReference type="EMBL" id="RCNT01000002">
    <property type="protein sequence ID" value="RMA43354.1"/>
    <property type="molecule type" value="Genomic_DNA"/>
</dbReference>
<dbReference type="OrthoDB" id="7667463at2"/>
<keyword evidence="1" id="KW-0812">Transmembrane</keyword>